<feature type="region of interest" description="Disordered" evidence="1">
    <location>
        <begin position="169"/>
        <end position="325"/>
    </location>
</feature>
<accession>A0AAV4AGD4</accession>
<feature type="compositionally biased region" description="Basic and acidic residues" evidence="1">
    <location>
        <begin position="123"/>
        <end position="135"/>
    </location>
</feature>
<evidence type="ECO:0000256" key="1">
    <source>
        <dbReference type="SAM" id="MobiDB-lite"/>
    </source>
</evidence>
<dbReference type="EMBL" id="BLXT01003748">
    <property type="protein sequence ID" value="GFO05484.1"/>
    <property type="molecule type" value="Genomic_DNA"/>
</dbReference>
<name>A0AAV4AGD4_9GAST</name>
<feature type="region of interest" description="Disordered" evidence="1">
    <location>
        <begin position="90"/>
        <end position="154"/>
    </location>
</feature>
<feature type="compositionally biased region" description="Low complexity" evidence="1">
    <location>
        <begin position="529"/>
        <end position="552"/>
    </location>
</feature>
<feature type="compositionally biased region" description="Low complexity" evidence="1">
    <location>
        <begin position="270"/>
        <end position="289"/>
    </location>
</feature>
<evidence type="ECO:0000313" key="2">
    <source>
        <dbReference type="EMBL" id="GFO05484.1"/>
    </source>
</evidence>
<sequence>MAGIPLSNDDAVQRSPTVSKDLLAAAEEILKLETADPSLSALPDSGKPGVSSEEIDHTGPSIELDLPDELEDFPLPTVAKAKAAPVTSTFSMSVGGKDGNTENINNNNNVESLVDEETSSWEGRTKLSEREKFKSEVSFPQNIRSSSSGSNILSASPLHRHHIATTNINNISFDSGQGGSLAGGENSASLASSVSSSTSSLGGGTGETDDGQVLSPSRVKGRYARDFDVGLHPQQQQQQQQQKKKWSVTLDPFSPQAEIVNKTPEVEIQVTDVSNSPVPSSPSQTSTPLSHPPPRERPLPVHMIGTTSEAEVPESRTEFNTDGNVELPSVNRLKALFSSQKDDMLGDGNFKRVHSITARSVSKQQLEKLKSSNQPSLSSLPPSIASAMSSSDFASRSPLSISQTTTPSNQKLSSSSLKLNLSSSSPSSPSMQTDKSDSNASMVSLRHVPTQQKQQQPEKEQRRRSLIEDGSYLEVDDGKDPVLIYPERDPEYWKRQHKLFLHERQQQQQQQSQNLQKEEGINLSSQQLSAAESTSQAPSPPQSSSSSSPLSPVIKTSGTSPGQTKSPRPSQPRLIVRRATSDINLDALETDGSGGGGVVGSPSGAVGGTRIKAGCISARAAFWEKRMMEGGETVAEDEFPEMVEEPDS</sequence>
<feature type="region of interest" description="Disordered" evidence="1">
    <location>
        <begin position="35"/>
        <end position="67"/>
    </location>
</feature>
<evidence type="ECO:0000313" key="3">
    <source>
        <dbReference type="Proteomes" id="UP000735302"/>
    </source>
</evidence>
<organism evidence="2 3">
    <name type="scientific">Plakobranchus ocellatus</name>
    <dbReference type="NCBI Taxonomy" id="259542"/>
    <lineage>
        <taxon>Eukaryota</taxon>
        <taxon>Metazoa</taxon>
        <taxon>Spiralia</taxon>
        <taxon>Lophotrochozoa</taxon>
        <taxon>Mollusca</taxon>
        <taxon>Gastropoda</taxon>
        <taxon>Heterobranchia</taxon>
        <taxon>Euthyneura</taxon>
        <taxon>Panpulmonata</taxon>
        <taxon>Sacoglossa</taxon>
        <taxon>Placobranchoidea</taxon>
        <taxon>Plakobranchidae</taxon>
        <taxon>Plakobranchus</taxon>
    </lineage>
</organism>
<gene>
    <name evidence="2" type="ORF">PoB_003198900</name>
</gene>
<feature type="compositionally biased region" description="Low complexity" evidence="1">
    <location>
        <begin position="506"/>
        <end position="515"/>
    </location>
</feature>
<dbReference type="Proteomes" id="UP000735302">
    <property type="component" value="Unassembled WGS sequence"/>
</dbReference>
<feature type="compositionally biased region" description="Low complexity" evidence="1">
    <location>
        <begin position="408"/>
        <end position="430"/>
    </location>
</feature>
<feature type="compositionally biased region" description="Low complexity" evidence="1">
    <location>
        <begin position="371"/>
        <end position="397"/>
    </location>
</feature>
<feature type="compositionally biased region" description="Polar residues" evidence="1">
    <location>
        <begin position="554"/>
        <end position="568"/>
    </location>
</feature>
<protein>
    <submittedName>
        <fullName evidence="2">Telokin</fullName>
    </submittedName>
</protein>
<dbReference type="AlphaFoldDB" id="A0AAV4AGD4"/>
<reference evidence="2 3" key="1">
    <citation type="journal article" date="2021" name="Elife">
        <title>Chloroplast acquisition without the gene transfer in kleptoplastic sea slugs, Plakobranchus ocellatus.</title>
        <authorList>
            <person name="Maeda T."/>
            <person name="Takahashi S."/>
            <person name="Yoshida T."/>
            <person name="Shimamura S."/>
            <person name="Takaki Y."/>
            <person name="Nagai Y."/>
            <person name="Toyoda A."/>
            <person name="Suzuki Y."/>
            <person name="Arimoto A."/>
            <person name="Ishii H."/>
            <person name="Satoh N."/>
            <person name="Nishiyama T."/>
            <person name="Hasebe M."/>
            <person name="Maruyama T."/>
            <person name="Minagawa J."/>
            <person name="Obokata J."/>
            <person name="Shigenobu S."/>
        </authorList>
    </citation>
    <scope>NUCLEOTIDE SEQUENCE [LARGE SCALE GENOMIC DNA]</scope>
</reference>
<feature type="compositionally biased region" description="Basic and acidic residues" evidence="1">
    <location>
        <begin position="456"/>
        <end position="467"/>
    </location>
</feature>
<feature type="region of interest" description="Disordered" evidence="1">
    <location>
        <begin position="502"/>
        <end position="610"/>
    </location>
</feature>
<proteinExistence type="predicted"/>
<feature type="compositionally biased region" description="Polar residues" evidence="1">
    <location>
        <begin position="398"/>
        <end position="407"/>
    </location>
</feature>
<comment type="caution">
    <text evidence="2">The sequence shown here is derived from an EMBL/GenBank/DDBJ whole genome shotgun (WGS) entry which is preliminary data.</text>
</comment>
<feature type="compositionally biased region" description="Basic and acidic residues" evidence="1">
    <location>
        <begin position="476"/>
        <end position="488"/>
    </location>
</feature>
<keyword evidence="3" id="KW-1185">Reference proteome</keyword>
<feature type="region of interest" description="Disordered" evidence="1">
    <location>
        <begin position="359"/>
        <end position="488"/>
    </location>
</feature>
<feature type="compositionally biased region" description="Low complexity" evidence="1">
    <location>
        <begin position="187"/>
        <end position="200"/>
    </location>
</feature>
<feature type="compositionally biased region" description="Low complexity" evidence="1">
    <location>
        <begin position="145"/>
        <end position="154"/>
    </location>
</feature>